<dbReference type="Proteomes" id="UP001164705">
    <property type="component" value="Chromosome"/>
</dbReference>
<gene>
    <name evidence="8" type="ORF">N7U66_17905</name>
</gene>
<keyword evidence="2 6" id="KW-0812">Transmembrane</keyword>
<dbReference type="InterPro" id="IPR001387">
    <property type="entry name" value="Cro/C1-type_HTH"/>
</dbReference>
<dbReference type="AlphaFoldDB" id="A0A9E8MUJ2"/>
<organism evidence="8 9">
    <name type="scientific">Lacinutrix neustonica</name>
    <dbReference type="NCBI Taxonomy" id="2980107"/>
    <lineage>
        <taxon>Bacteria</taxon>
        <taxon>Pseudomonadati</taxon>
        <taxon>Bacteroidota</taxon>
        <taxon>Flavobacteriia</taxon>
        <taxon>Flavobacteriales</taxon>
        <taxon>Flavobacteriaceae</taxon>
        <taxon>Lacinutrix</taxon>
    </lineage>
</organism>
<feature type="transmembrane region" description="Helical" evidence="6">
    <location>
        <begin position="119"/>
        <end position="140"/>
    </location>
</feature>
<dbReference type="PANTHER" id="PTHR46797">
    <property type="entry name" value="HTH-TYPE TRANSCRIPTIONAL REGULATOR"/>
    <property type="match status" value="1"/>
</dbReference>
<dbReference type="Gene3D" id="1.10.260.40">
    <property type="entry name" value="lambda repressor-like DNA-binding domains"/>
    <property type="match status" value="1"/>
</dbReference>
<dbReference type="InterPro" id="IPR019109">
    <property type="entry name" value="MamF_MmsF"/>
</dbReference>
<dbReference type="InterPro" id="IPR050807">
    <property type="entry name" value="TransReg_Diox_bact_type"/>
</dbReference>
<dbReference type="RefSeq" id="WP_267676346.1">
    <property type="nucleotide sequence ID" value="NZ_CP113088.1"/>
</dbReference>
<keyword evidence="5 6" id="KW-0472">Membrane</keyword>
<dbReference type="KEGG" id="lnu:N7U66_17905"/>
<sequence length="189" mass="21601">MKQQTLKENLVYNRKLKGYTQDELSERSNVAVRTIQRIEKGNVQPHLQTLKLLAEGLEVKVEDLLIIDNPNEEVIKRKWMLLLHGSPFFGLIIPLGNVLFPLFLWISKAEDNKIYDAHGRAVINFHCTLNLLLILSLLLFFPFPGINFFGTGAVFLFGIIFSIKNLMSALSSHTYFYPLSIPFLKPKAV</sequence>
<evidence type="ECO:0000256" key="6">
    <source>
        <dbReference type="SAM" id="Phobius"/>
    </source>
</evidence>
<protein>
    <submittedName>
        <fullName evidence="8">Helix-turn-helix domain-containing protein</fullName>
    </submittedName>
</protein>
<reference evidence="8" key="1">
    <citation type="submission" date="2022-11" db="EMBL/GenBank/DDBJ databases">
        <title>Lacinutrix neustonica HL-RS19T sp. nov., isolated from the surface microlayer sample of brackish Lake Shihwa.</title>
        <authorList>
            <person name="Choi J.Y."/>
            <person name="Hwang C.Y."/>
        </authorList>
    </citation>
    <scope>NUCLEOTIDE SEQUENCE</scope>
    <source>
        <strain evidence="8">HL-RS19</strain>
    </source>
</reference>
<proteinExistence type="predicted"/>
<dbReference type="GO" id="GO:0003700">
    <property type="term" value="F:DNA-binding transcription factor activity"/>
    <property type="evidence" value="ECO:0007669"/>
    <property type="project" value="TreeGrafter"/>
</dbReference>
<evidence type="ECO:0000256" key="5">
    <source>
        <dbReference type="ARBA" id="ARBA00023136"/>
    </source>
</evidence>
<dbReference type="EMBL" id="CP113088">
    <property type="protein sequence ID" value="WAC01748.1"/>
    <property type="molecule type" value="Genomic_DNA"/>
</dbReference>
<dbReference type="InterPro" id="IPR010982">
    <property type="entry name" value="Lambda_DNA-bd_dom_sf"/>
</dbReference>
<dbReference type="CDD" id="cd00093">
    <property type="entry name" value="HTH_XRE"/>
    <property type="match status" value="1"/>
</dbReference>
<dbReference type="GO" id="GO:0003677">
    <property type="term" value="F:DNA binding"/>
    <property type="evidence" value="ECO:0007669"/>
    <property type="project" value="UniProtKB-KW"/>
</dbReference>
<dbReference type="Pfam" id="PF09685">
    <property type="entry name" value="MamF_MmsF"/>
    <property type="match status" value="1"/>
</dbReference>
<evidence type="ECO:0000259" key="7">
    <source>
        <dbReference type="PROSITE" id="PS50943"/>
    </source>
</evidence>
<evidence type="ECO:0000256" key="2">
    <source>
        <dbReference type="ARBA" id="ARBA00022692"/>
    </source>
</evidence>
<keyword evidence="3 6" id="KW-1133">Transmembrane helix</keyword>
<feature type="transmembrane region" description="Helical" evidence="6">
    <location>
        <begin position="146"/>
        <end position="163"/>
    </location>
</feature>
<name>A0A9E8MUJ2_9FLAO</name>
<dbReference type="PANTHER" id="PTHR46797:SF1">
    <property type="entry name" value="METHYLPHOSPHONATE SYNTHASE"/>
    <property type="match status" value="1"/>
</dbReference>
<comment type="subcellular location">
    <subcellularLocation>
        <location evidence="1">Membrane</location>
        <topology evidence="1">Multi-pass membrane protein</topology>
    </subcellularLocation>
</comment>
<evidence type="ECO:0000313" key="8">
    <source>
        <dbReference type="EMBL" id="WAC01748.1"/>
    </source>
</evidence>
<dbReference type="SUPFAM" id="SSF47413">
    <property type="entry name" value="lambda repressor-like DNA-binding domains"/>
    <property type="match status" value="1"/>
</dbReference>
<accession>A0A9E8MUJ2</accession>
<feature type="transmembrane region" description="Helical" evidence="6">
    <location>
        <begin position="88"/>
        <end position="107"/>
    </location>
</feature>
<evidence type="ECO:0000256" key="3">
    <source>
        <dbReference type="ARBA" id="ARBA00022989"/>
    </source>
</evidence>
<dbReference type="SMART" id="SM00530">
    <property type="entry name" value="HTH_XRE"/>
    <property type="match status" value="1"/>
</dbReference>
<evidence type="ECO:0000256" key="4">
    <source>
        <dbReference type="ARBA" id="ARBA00023125"/>
    </source>
</evidence>
<keyword evidence="4" id="KW-0238">DNA-binding</keyword>
<dbReference type="Pfam" id="PF01381">
    <property type="entry name" value="HTH_3"/>
    <property type="match status" value="1"/>
</dbReference>
<evidence type="ECO:0000313" key="9">
    <source>
        <dbReference type="Proteomes" id="UP001164705"/>
    </source>
</evidence>
<evidence type="ECO:0000256" key="1">
    <source>
        <dbReference type="ARBA" id="ARBA00004141"/>
    </source>
</evidence>
<keyword evidence="9" id="KW-1185">Reference proteome</keyword>
<dbReference type="GO" id="GO:0005829">
    <property type="term" value="C:cytosol"/>
    <property type="evidence" value="ECO:0007669"/>
    <property type="project" value="TreeGrafter"/>
</dbReference>
<feature type="domain" description="HTH cro/C1-type" evidence="7">
    <location>
        <begin position="14"/>
        <end position="64"/>
    </location>
</feature>
<dbReference type="PROSITE" id="PS50943">
    <property type="entry name" value="HTH_CROC1"/>
    <property type="match status" value="1"/>
</dbReference>